<sequence>MLEMQWSSVSWSKGEEWAKRARGDINWAPATGDCELALAVLAVSGPPQLTILGHLEEEDMLRLACTCTSLRQASLAWFPEVTVGVVPGYTDAASLAAWLQRHQARVHLLLEPTNVFTTRPCVSQAEWNHSFKALSSSLVLSLAVHSPFGLPAATSNLTALTRLALGPDVKLLRLPWEQGTEEGEEEVDHLPSRLSVHHLGPLQQLRQLSLCKRDIGGIAEELLSLPALAGLQALRLEQLDRGWQHLQPLNTLLQSLHLPYCGLTAIPEHVSVLTALTRLDLPNNSLERGWEHLQPLKPLLQRLNLAYCGLTAVPEHVSVLTALTRLNLYGTEALAGGWQHLQPLTRLQKLHQNTALPAWQVPPALANLPHVQILNHEVEEFSTMHGSFVDCHAF</sequence>
<evidence type="ECO:0000256" key="1">
    <source>
        <dbReference type="ARBA" id="ARBA00004430"/>
    </source>
</evidence>
<dbReference type="EMBL" id="SIDB01000011">
    <property type="protein sequence ID" value="KAI3426229.1"/>
    <property type="molecule type" value="Genomic_DNA"/>
</dbReference>
<dbReference type="InterPro" id="IPR050216">
    <property type="entry name" value="LRR_domain-containing"/>
</dbReference>
<evidence type="ECO:0000256" key="3">
    <source>
        <dbReference type="ARBA" id="ARBA00022737"/>
    </source>
</evidence>
<dbReference type="Gene3D" id="3.80.10.10">
    <property type="entry name" value="Ribonuclease Inhibitor"/>
    <property type="match status" value="1"/>
</dbReference>
<comment type="caution">
    <text evidence="4">The sequence shown here is derived from an EMBL/GenBank/DDBJ whole genome shotgun (WGS) entry which is preliminary data.</text>
</comment>
<evidence type="ECO:0000256" key="2">
    <source>
        <dbReference type="ARBA" id="ARBA00022614"/>
    </source>
</evidence>
<name>A0A9D4TI88_CHLVU</name>
<evidence type="ECO:0000313" key="5">
    <source>
        <dbReference type="Proteomes" id="UP001055712"/>
    </source>
</evidence>
<keyword evidence="2" id="KW-0433">Leucine-rich repeat</keyword>
<dbReference type="Proteomes" id="UP001055712">
    <property type="component" value="Unassembled WGS sequence"/>
</dbReference>
<dbReference type="PANTHER" id="PTHR48051:SF1">
    <property type="entry name" value="RAS SUPPRESSOR PROTEIN 1"/>
    <property type="match status" value="1"/>
</dbReference>
<protein>
    <submittedName>
        <fullName evidence="4">Uncharacterized protein</fullName>
    </submittedName>
</protein>
<reference evidence="4" key="2">
    <citation type="submission" date="2020-11" db="EMBL/GenBank/DDBJ databases">
        <authorList>
            <person name="Cecchin M."/>
            <person name="Marcolungo L."/>
            <person name="Rossato M."/>
            <person name="Girolomoni L."/>
            <person name="Cosentino E."/>
            <person name="Cuine S."/>
            <person name="Li-Beisson Y."/>
            <person name="Delledonne M."/>
            <person name="Ballottari M."/>
        </authorList>
    </citation>
    <scope>NUCLEOTIDE SEQUENCE</scope>
    <source>
        <strain evidence="4">211/11P</strain>
        <tissue evidence="4">Whole cell</tissue>
    </source>
</reference>
<gene>
    <name evidence="4" type="ORF">D9Q98_008605</name>
</gene>
<evidence type="ECO:0000313" key="4">
    <source>
        <dbReference type="EMBL" id="KAI3426229.1"/>
    </source>
</evidence>
<dbReference type="SUPFAM" id="SSF52047">
    <property type="entry name" value="RNI-like"/>
    <property type="match status" value="1"/>
</dbReference>
<organism evidence="4 5">
    <name type="scientific">Chlorella vulgaris</name>
    <name type="common">Green alga</name>
    <dbReference type="NCBI Taxonomy" id="3077"/>
    <lineage>
        <taxon>Eukaryota</taxon>
        <taxon>Viridiplantae</taxon>
        <taxon>Chlorophyta</taxon>
        <taxon>core chlorophytes</taxon>
        <taxon>Trebouxiophyceae</taxon>
        <taxon>Chlorellales</taxon>
        <taxon>Chlorellaceae</taxon>
        <taxon>Chlorella clade</taxon>
        <taxon>Chlorella</taxon>
    </lineage>
</organism>
<reference evidence="4" key="1">
    <citation type="journal article" date="2019" name="Plant J.">
        <title>Chlorella vulgaris genome assembly and annotation reveals the molecular basis for metabolic acclimation to high light conditions.</title>
        <authorList>
            <person name="Cecchin M."/>
            <person name="Marcolungo L."/>
            <person name="Rossato M."/>
            <person name="Girolomoni L."/>
            <person name="Cosentino E."/>
            <person name="Cuine S."/>
            <person name="Li-Beisson Y."/>
            <person name="Delledonne M."/>
            <person name="Ballottari M."/>
        </authorList>
    </citation>
    <scope>NUCLEOTIDE SEQUENCE</scope>
    <source>
        <strain evidence="4">211/11P</strain>
    </source>
</reference>
<accession>A0A9D4TI88</accession>
<proteinExistence type="predicted"/>
<dbReference type="GO" id="GO:0005930">
    <property type="term" value="C:axoneme"/>
    <property type="evidence" value="ECO:0007669"/>
    <property type="project" value="UniProtKB-SubCell"/>
</dbReference>
<keyword evidence="5" id="KW-1185">Reference proteome</keyword>
<dbReference type="OrthoDB" id="2160613at2759"/>
<dbReference type="InterPro" id="IPR032675">
    <property type="entry name" value="LRR_dom_sf"/>
</dbReference>
<comment type="subcellular location">
    <subcellularLocation>
        <location evidence="1">Cytoplasm</location>
        <location evidence="1">Cytoskeleton</location>
        <location evidence="1">Cilium axoneme</location>
    </subcellularLocation>
</comment>
<keyword evidence="3" id="KW-0677">Repeat</keyword>
<dbReference type="AlphaFoldDB" id="A0A9D4TI88"/>
<dbReference type="PANTHER" id="PTHR48051">
    <property type="match status" value="1"/>
</dbReference>